<protein>
    <submittedName>
        <fullName evidence="1">Uncharacterized protein</fullName>
    </submittedName>
</protein>
<dbReference type="AlphaFoldDB" id="A0A420IR41"/>
<dbReference type="Proteomes" id="UP000283383">
    <property type="component" value="Unassembled WGS sequence"/>
</dbReference>
<feature type="non-terminal residue" evidence="1">
    <location>
        <position position="1"/>
    </location>
</feature>
<comment type="caution">
    <text evidence="1">The sequence shown here is derived from an EMBL/GenBank/DDBJ whole genome shotgun (WGS) entry which is preliminary data.</text>
</comment>
<evidence type="ECO:0000313" key="2">
    <source>
        <dbReference type="Proteomes" id="UP000283383"/>
    </source>
</evidence>
<accession>A0A420IR41</accession>
<keyword evidence="2" id="KW-1185">Reference proteome</keyword>
<proteinExistence type="predicted"/>
<organism evidence="1 2">
    <name type="scientific">Golovinomyces cichoracearum</name>
    <dbReference type="NCBI Taxonomy" id="62708"/>
    <lineage>
        <taxon>Eukaryota</taxon>
        <taxon>Fungi</taxon>
        <taxon>Dikarya</taxon>
        <taxon>Ascomycota</taxon>
        <taxon>Pezizomycotina</taxon>
        <taxon>Leotiomycetes</taxon>
        <taxon>Erysiphales</taxon>
        <taxon>Erysiphaceae</taxon>
        <taxon>Golovinomyces</taxon>
    </lineage>
</organism>
<reference evidence="1 2" key="1">
    <citation type="journal article" date="2018" name="BMC Genomics">
        <title>Comparative genome analyses reveal sequence features reflecting distinct modes of host-adaptation between dicot and monocot powdery mildew.</title>
        <authorList>
            <person name="Wu Y."/>
            <person name="Ma X."/>
            <person name="Pan Z."/>
            <person name="Kale S.D."/>
            <person name="Song Y."/>
            <person name="King H."/>
            <person name="Zhang Q."/>
            <person name="Presley C."/>
            <person name="Deng X."/>
            <person name="Wei C.I."/>
            <person name="Xiao S."/>
        </authorList>
    </citation>
    <scope>NUCLEOTIDE SEQUENCE [LARGE SCALE GENOMIC DNA]</scope>
    <source>
        <strain evidence="1">UMSG3</strain>
    </source>
</reference>
<sequence length="122" mass="14492">TTEDRKCEEKTSQARTVKNQPIPYVEQNQSNLQNLPNPSIERQLTPVSDKHYPLERQQGKHLQQKVDRNDPAYYTIPPISVPNSDIDDYTWHQFNKKWDKSQNYTGKAYDILDDKIRYFLHT</sequence>
<dbReference type="EMBL" id="MCBQ01007537">
    <property type="protein sequence ID" value="RKF76993.1"/>
    <property type="molecule type" value="Genomic_DNA"/>
</dbReference>
<gene>
    <name evidence="1" type="ORF">GcM3_075035</name>
</gene>
<evidence type="ECO:0000313" key="1">
    <source>
        <dbReference type="EMBL" id="RKF76993.1"/>
    </source>
</evidence>
<name>A0A420IR41_9PEZI</name>